<feature type="domain" description="SGNH hydrolase-type esterase" evidence="3">
    <location>
        <begin position="58"/>
        <end position="223"/>
    </location>
</feature>
<feature type="domain" description="3-keto-alpha-glucoside-1,2-lyase/3-keto-2-hydroxy-glucal hydratase" evidence="2">
    <location>
        <begin position="244"/>
        <end position="436"/>
    </location>
</feature>
<dbReference type="SUPFAM" id="SSF52266">
    <property type="entry name" value="SGNH hydrolase"/>
    <property type="match status" value="1"/>
</dbReference>
<evidence type="ECO:0000259" key="3">
    <source>
        <dbReference type="Pfam" id="PF13472"/>
    </source>
</evidence>
<evidence type="ECO:0000256" key="1">
    <source>
        <dbReference type="SAM" id="SignalP"/>
    </source>
</evidence>
<reference evidence="4" key="1">
    <citation type="submission" date="2022-06" db="EMBL/GenBank/DDBJ databases">
        <title>Aeoliella straminimaris, a novel planctomycete from sediments.</title>
        <authorList>
            <person name="Vitorino I.R."/>
            <person name="Lage O.M."/>
        </authorList>
    </citation>
    <scope>NUCLEOTIDE SEQUENCE</scope>
    <source>
        <strain evidence="4">ICT_H6.2</strain>
    </source>
</reference>
<dbReference type="InterPro" id="IPR051532">
    <property type="entry name" value="Ester_Hydrolysis_Enzymes"/>
</dbReference>
<gene>
    <name evidence="4" type="ORF">NG895_06495</name>
</gene>
<dbReference type="EMBL" id="JAMXLR010000024">
    <property type="protein sequence ID" value="MCO6043552.1"/>
    <property type="molecule type" value="Genomic_DNA"/>
</dbReference>
<feature type="chain" id="PRO_5040924811" evidence="1">
    <location>
        <begin position="25"/>
        <end position="438"/>
    </location>
</feature>
<organism evidence="4 5">
    <name type="scientific">Aeoliella straminimaris</name>
    <dbReference type="NCBI Taxonomy" id="2954799"/>
    <lineage>
        <taxon>Bacteria</taxon>
        <taxon>Pseudomonadati</taxon>
        <taxon>Planctomycetota</taxon>
        <taxon>Planctomycetia</taxon>
        <taxon>Pirellulales</taxon>
        <taxon>Lacipirellulaceae</taxon>
        <taxon>Aeoliella</taxon>
    </lineage>
</organism>
<dbReference type="PANTHER" id="PTHR30383:SF5">
    <property type="entry name" value="SGNH HYDROLASE-TYPE ESTERASE DOMAIN-CONTAINING PROTEIN"/>
    <property type="match status" value="1"/>
</dbReference>
<dbReference type="InterPro" id="IPR010496">
    <property type="entry name" value="AL/BT2_dom"/>
</dbReference>
<dbReference type="PANTHER" id="PTHR30383">
    <property type="entry name" value="THIOESTERASE 1/PROTEASE 1/LYSOPHOSPHOLIPASE L1"/>
    <property type="match status" value="1"/>
</dbReference>
<accession>A0A9X2F8I0</accession>
<dbReference type="InterPro" id="IPR013830">
    <property type="entry name" value="SGNH_hydro"/>
</dbReference>
<dbReference type="CDD" id="cd01820">
    <property type="entry name" value="PAF_acetylesterase_like"/>
    <property type="match status" value="1"/>
</dbReference>
<evidence type="ECO:0000313" key="4">
    <source>
        <dbReference type="EMBL" id="MCO6043552.1"/>
    </source>
</evidence>
<dbReference type="Gene3D" id="2.60.120.560">
    <property type="entry name" value="Exo-inulinase, domain 1"/>
    <property type="match status" value="1"/>
</dbReference>
<proteinExistence type="predicted"/>
<evidence type="ECO:0000313" key="5">
    <source>
        <dbReference type="Proteomes" id="UP001155241"/>
    </source>
</evidence>
<keyword evidence="5" id="KW-1185">Reference proteome</keyword>
<dbReference type="Pfam" id="PF06439">
    <property type="entry name" value="3keto-disac_hyd"/>
    <property type="match status" value="1"/>
</dbReference>
<sequence>MRSMYASVFSLVLASLCLCPSGWASDATTKPSPRDDRWMKRHEAFNEQAKQNQWDLVFIGDSITDGWRSGGREVWKEFYGKRNAGNLGIGGDQTQHVVFRLQNGNLAGQSPKLAVIMIGTNNLGRNRFGPADTIEGITAVVDSVREACPETKILLLGVFPRAQAADDPYRTKIEEVNQGISKLADWETVHYLDIGHVFLEEDNTLSKKIMPDFLHLSPEGYRRWAEAIESKVAELMDEKVPAQTTLFDGKSLEGWTNEEGDAPPKGWGIVDGTLAVTGWGEDAFTTRDFGDFEFEAEWRLPRKGNGGIFYRVADYRYIWLGPEYQLADDLTRGYKPSADHSTAANIDLYGPVACKPVRPCGEWNHTRIVVRENHVQHWLNGDLVLEYDLLTDDWHDRVKQSKFARLHPYFGQPERGKFKLENHVGSKVQYRDITVREL</sequence>
<dbReference type="InterPro" id="IPR036514">
    <property type="entry name" value="SGNH_hydro_sf"/>
</dbReference>
<dbReference type="AlphaFoldDB" id="A0A9X2F8I0"/>
<feature type="signal peptide" evidence="1">
    <location>
        <begin position="1"/>
        <end position="24"/>
    </location>
</feature>
<dbReference type="Pfam" id="PF13472">
    <property type="entry name" value="Lipase_GDSL_2"/>
    <property type="match status" value="1"/>
</dbReference>
<dbReference type="Gene3D" id="3.40.50.1110">
    <property type="entry name" value="SGNH hydrolase"/>
    <property type="match status" value="1"/>
</dbReference>
<evidence type="ECO:0000259" key="2">
    <source>
        <dbReference type="Pfam" id="PF06439"/>
    </source>
</evidence>
<dbReference type="RefSeq" id="WP_252851657.1">
    <property type="nucleotide sequence ID" value="NZ_JAMXLR010000024.1"/>
</dbReference>
<dbReference type="GO" id="GO:0004622">
    <property type="term" value="F:phosphatidylcholine lysophospholipase activity"/>
    <property type="evidence" value="ECO:0007669"/>
    <property type="project" value="TreeGrafter"/>
</dbReference>
<protein>
    <submittedName>
        <fullName evidence="4">DUF1080 domain-containing protein</fullName>
    </submittedName>
</protein>
<comment type="caution">
    <text evidence="4">The sequence shown here is derived from an EMBL/GenBank/DDBJ whole genome shotgun (WGS) entry which is preliminary data.</text>
</comment>
<name>A0A9X2F8I0_9BACT</name>
<dbReference type="Proteomes" id="UP001155241">
    <property type="component" value="Unassembled WGS sequence"/>
</dbReference>
<keyword evidence="1" id="KW-0732">Signal</keyword>